<reference evidence="1" key="1">
    <citation type="submission" date="2021-01" db="EMBL/GenBank/DDBJ databases">
        <title>Whole genome shotgun sequence of Actinoplanes tereljensis NBRC 105297.</title>
        <authorList>
            <person name="Komaki H."/>
            <person name="Tamura T."/>
        </authorList>
    </citation>
    <scope>NUCLEOTIDE SEQUENCE</scope>
    <source>
        <strain evidence="1">NBRC 105297</strain>
    </source>
</reference>
<dbReference type="AlphaFoldDB" id="A0A919NUW9"/>
<sequence>MTPSMHEPPAEAGRFITVSLAIENRYEGGLLIPTQVTNVVIPAPPDEGDADAMDAWEYDHIYSFTGTGRTHGNSWYDVTVTACSDASLIGSSYAFGY</sequence>
<evidence type="ECO:0000313" key="1">
    <source>
        <dbReference type="EMBL" id="GIF25163.1"/>
    </source>
</evidence>
<keyword evidence="2" id="KW-1185">Reference proteome</keyword>
<proteinExistence type="predicted"/>
<name>A0A919NUW9_9ACTN</name>
<evidence type="ECO:0000313" key="2">
    <source>
        <dbReference type="Proteomes" id="UP000623608"/>
    </source>
</evidence>
<dbReference type="Proteomes" id="UP000623608">
    <property type="component" value="Unassembled WGS sequence"/>
</dbReference>
<comment type="caution">
    <text evidence="1">The sequence shown here is derived from an EMBL/GenBank/DDBJ whole genome shotgun (WGS) entry which is preliminary data.</text>
</comment>
<accession>A0A919NUW9</accession>
<protein>
    <submittedName>
        <fullName evidence="1">Uncharacterized protein</fullName>
    </submittedName>
</protein>
<gene>
    <name evidence="1" type="ORF">Ate02nite_78930</name>
</gene>
<organism evidence="1 2">
    <name type="scientific">Paractinoplanes tereljensis</name>
    <dbReference type="NCBI Taxonomy" id="571912"/>
    <lineage>
        <taxon>Bacteria</taxon>
        <taxon>Bacillati</taxon>
        <taxon>Actinomycetota</taxon>
        <taxon>Actinomycetes</taxon>
        <taxon>Micromonosporales</taxon>
        <taxon>Micromonosporaceae</taxon>
        <taxon>Paractinoplanes</taxon>
    </lineage>
</organism>
<dbReference type="EMBL" id="BOMY01000050">
    <property type="protein sequence ID" value="GIF25163.1"/>
    <property type="molecule type" value="Genomic_DNA"/>
</dbReference>